<organism evidence="1 2">
    <name type="scientific">Dendrobium thyrsiflorum</name>
    <name type="common">Pinecone-like raceme dendrobium</name>
    <name type="synonym">Orchid</name>
    <dbReference type="NCBI Taxonomy" id="117978"/>
    <lineage>
        <taxon>Eukaryota</taxon>
        <taxon>Viridiplantae</taxon>
        <taxon>Streptophyta</taxon>
        <taxon>Embryophyta</taxon>
        <taxon>Tracheophyta</taxon>
        <taxon>Spermatophyta</taxon>
        <taxon>Magnoliopsida</taxon>
        <taxon>Liliopsida</taxon>
        <taxon>Asparagales</taxon>
        <taxon>Orchidaceae</taxon>
        <taxon>Epidendroideae</taxon>
        <taxon>Malaxideae</taxon>
        <taxon>Dendrobiinae</taxon>
        <taxon>Dendrobium</taxon>
    </lineage>
</organism>
<comment type="caution">
    <text evidence="1">The sequence shown here is derived from an EMBL/GenBank/DDBJ whole genome shotgun (WGS) entry which is preliminary data.</text>
</comment>
<dbReference type="Proteomes" id="UP001552299">
    <property type="component" value="Unassembled WGS sequence"/>
</dbReference>
<dbReference type="EMBL" id="JANQDX010000003">
    <property type="protein sequence ID" value="KAL0926528.1"/>
    <property type="molecule type" value="Genomic_DNA"/>
</dbReference>
<evidence type="ECO:0000313" key="1">
    <source>
        <dbReference type="EMBL" id="KAL0926528.1"/>
    </source>
</evidence>
<dbReference type="AlphaFoldDB" id="A0ABD0VPC6"/>
<reference evidence="1 2" key="1">
    <citation type="journal article" date="2024" name="Plant Biotechnol. J.">
        <title>Dendrobium thyrsiflorum genome and its molecular insights into genes involved in important horticultural traits.</title>
        <authorList>
            <person name="Chen B."/>
            <person name="Wang J.Y."/>
            <person name="Zheng P.J."/>
            <person name="Li K.L."/>
            <person name="Liang Y.M."/>
            <person name="Chen X.F."/>
            <person name="Zhang C."/>
            <person name="Zhao X."/>
            <person name="He X."/>
            <person name="Zhang G.Q."/>
            <person name="Liu Z.J."/>
            <person name="Xu Q."/>
        </authorList>
    </citation>
    <scope>NUCLEOTIDE SEQUENCE [LARGE SCALE GENOMIC DNA]</scope>
    <source>
        <strain evidence="1">GZMU011</strain>
    </source>
</reference>
<protein>
    <submittedName>
        <fullName evidence="1">Uncharacterized protein</fullName>
    </submittedName>
</protein>
<proteinExistence type="predicted"/>
<name>A0ABD0VPC6_DENTH</name>
<keyword evidence="2" id="KW-1185">Reference proteome</keyword>
<gene>
    <name evidence="1" type="ORF">M5K25_002768</name>
</gene>
<accession>A0ABD0VPC6</accession>
<sequence length="114" mass="12594">MRALLRPSSHLPKLLMETLSPILNLLFRSSLKSAPSFRSPCVSLLRRFSIGCRFVASAAGGFWSGARREEGPSLEVLASAFPISESGRLSFEEEIQLLMPLVVMAMILSHCSNW</sequence>
<evidence type="ECO:0000313" key="2">
    <source>
        <dbReference type="Proteomes" id="UP001552299"/>
    </source>
</evidence>